<protein>
    <recommendedName>
        <fullName evidence="3">Porin</fullName>
    </recommendedName>
</protein>
<name>A0A7X4GQN5_9BURK</name>
<gene>
    <name evidence="1" type="ORF">GTP45_13570</name>
</gene>
<proteinExistence type="predicted"/>
<dbReference type="SUPFAM" id="SSF56935">
    <property type="entry name" value="Porins"/>
    <property type="match status" value="1"/>
</dbReference>
<keyword evidence="2" id="KW-1185">Reference proteome</keyword>
<dbReference type="Proteomes" id="UP000450012">
    <property type="component" value="Unassembled WGS sequence"/>
</dbReference>
<sequence length="398" mass="42269">MPGCATAALAGEDTPRASFGGFGTVGVVHSSDEQSDFTANGLNPGDAGYSRRWGAAVDSRVGVQLGVNMDSKWSAVLQLVSERTLQNSYAPVVEWANIQYQATPDLSLRVGRIALPLFLTGDYRKAGYALPWVRPPVELYGAIPISNSDGVDASYRWQSGDINHVTQVSFGRADMPLTPGARAQARGLAGVSNTTTAGALTVRASVLTAELSVGLARDLFDGLRQFGAQGNALADEYELAAKRAVVYSLGFNYDPGHWFAMGEIGRINANSFLGDKTAAYLGAGYRIGDVTPYVVYSASRANMETATAGLDLSAMPPQQAAVGAQLNAGLNQLLATIPRQHSISAGVRWDLCPNYALKLQYDRITPHQGSNGTFINVQPGFRSGQPITVLSAVLDFVF</sequence>
<dbReference type="AlphaFoldDB" id="A0A7X4GQN5"/>
<accession>A0A7X4GQN5</accession>
<comment type="caution">
    <text evidence="1">The sequence shown here is derived from an EMBL/GenBank/DDBJ whole genome shotgun (WGS) entry which is preliminary data.</text>
</comment>
<dbReference type="EMBL" id="WWCK01000004">
    <property type="protein sequence ID" value="MYM67856.1"/>
    <property type="molecule type" value="Genomic_DNA"/>
</dbReference>
<evidence type="ECO:0000313" key="1">
    <source>
        <dbReference type="EMBL" id="MYM67856.1"/>
    </source>
</evidence>
<dbReference type="Gene3D" id="2.40.160.10">
    <property type="entry name" value="Porin"/>
    <property type="match status" value="1"/>
</dbReference>
<evidence type="ECO:0000313" key="2">
    <source>
        <dbReference type="Proteomes" id="UP000450012"/>
    </source>
</evidence>
<dbReference type="InterPro" id="IPR023614">
    <property type="entry name" value="Porin_dom_sf"/>
</dbReference>
<reference evidence="1 2" key="1">
    <citation type="submission" date="2019-12" db="EMBL/GenBank/DDBJ databases">
        <title>Novel species isolated from a subtropical stream in China.</title>
        <authorList>
            <person name="Lu H."/>
        </authorList>
    </citation>
    <scope>NUCLEOTIDE SEQUENCE [LARGE SCALE GENOMIC DNA]</scope>
    <source>
        <strain evidence="1 2">FT55W</strain>
    </source>
</reference>
<organism evidence="1 2">
    <name type="scientific">Duganella rivi</name>
    <dbReference type="NCBI Taxonomy" id="2666083"/>
    <lineage>
        <taxon>Bacteria</taxon>
        <taxon>Pseudomonadati</taxon>
        <taxon>Pseudomonadota</taxon>
        <taxon>Betaproteobacteria</taxon>
        <taxon>Burkholderiales</taxon>
        <taxon>Oxalobacteraceae</taxon>
        <taxon>Telluria group</taxon>
        <taxon>Duganella</taxon>
    </lineage>
</organism>
<evidence type="ECO:0008006" key="3">
    <source>
        <dbReference type="Google" id="ProtNLM"/>
    </source>
</evidence>